<evidence type="ECO:0000256" key="1">
    <source>
        <dbReference type="SAM" id="MobiDB-lite"/>
    </source>
</evidence>
<sequence>MISFVVFFLVDSVVNIKNTVRRKRTIAFIIVNILPLPTEWITRRFLFPSTPPTTMASLSLAGLLPATPSVSASRSFIFRPVPCKSPSVCRFLQFPSPNSSPIRGRHFWRCAFRRRLDGVSSEEEDVEEWDEEEDWEIEEEERGGADDLTSLDFKSMEEEAIDAVRQYSQSLSTELGFGIGSFSLTSFPETFFLSSSLV</sequence>
<feature type="compositionally biased region" description="Acidic residues" evidence="1">
    <location>
        <begin position="122"/>
        <end position="141"/>
    </location>
</feature>
<protein>
    <submittedName>
        <fullName evidence="2">Uncharacterized protein</fullName>
    </submittedName>
</protein>
<comment type="caution">
    <text evidence="2">The sequence shown here is derived from an EMBL/GenBank/DDBJ whole genome shotgun (WGS) entry which is preliminary data.</text>
</comment>
<dbReference type="EMBL" id="AMZH03016355">
    <property type="protein sequence ID" value="RRT44621.1"/>
    <property type="molecule type" value="Genomic_DNA"/>
</dbReference>
<organism evidence="2 3">
    <name type="scientific">Ensete ventricosum</name>
    <name type="common">Abyssinian banana</name>
    <name type="synonym">Musa ensete</name>
    <dbReference type="NCBI Taxonomy" id="4639"/>
    <lineage>
        <taxon>Eukaryota</taxon>
        <taxon>Viridiplantae</taxon>
        <taxon>Streptophyta</taxon>
        <taxon>Embryophyta</taxon>
        <taxon>Tracheophyta</taxon>
        <taxon>Spermatophyta</taxon>
        <taxon>Magnoliopsida</taxon>
        <taxon>Liliopsida</taxon>
        <taxon>Zingiberales</taxon>
        <taxon>Musaceae</taxon>
        <taxon>Ensete</taxon>
    </lineage>
</organism>
<gene>
    <name evidence="2" type="ORF">B296_00055640</name>
</gene>
<dbReference type="AlphaFoldDB" id="A0A426XZ82"/>
<reference evidence="2 3" key="1">
    <citation type="journal article" date="2014" name="Agronomy (Basel)">
        <title>A Draft Genome Sequence for Ensete ventricosum, the Drought-Tolerant Tree Against Hunger.</title>
        <authorList>
            <person name="Harrison J."/>
            <person name="Moore K.A."/>
            <person name="Paszkiewicz K."/>
            <person name="Jones T."/>
            <person name="Grant M."/>
            <person name="Ambacheew D."/>
            <person name="Muzemil S."/>
            <person name="Studholme D.J."/>
        </authorList>
    </citation>
    <scope>NUCLEOTIDE SEQUENCE [LARGE SCALE GENOMIC DNA]</scope>
</reference>
<feature type="region of interest" description="Disordered" evidence="1">
    <location>
        <begin position="122"/>
        <end position="148"/>
    </location>
</feature>
<name>A0A426XZ82_ENSVE</name>
<evidence type="ECO:0000313" key="2">
    <source>
        <dbReference type="EMBL" id="RRT44621.1"/>
    </source>
</evidence>
<evidence type="ECO:0000313" key="3">
    <source>
        <dbReference type="Proteomes" id="UP000287651"/>
    </source>
</evidence>
<proteinExistence type="predicted"/>
<accession>A0A426XZ82</accession>
<dbReference type="Proteomes" id="UP000287651">
    <property type="component" value="Unassembled WGS sequence"/>
</dbReference>